<dbReference type="RefSeq" id="WP_185048305.1">
    <property type="nucleotide sequence ID" value="NZ_BAABIX010000022.1"/>
</dbReference>
<protein>
    <recommendedName>
        <fullName evidence="1">DUF6259 domain-containing protein</fullName>
    </recommendedName>
</protein>
<evidence type="ECO:0000313" key="3">
    <source>
        <dbReference type="Proteomes" id="UP000578449"/>
    </source>
</evidence>
<sequence>MTEHLTIRDGRTEVVFDPASGGITGLRDLELGGWLRPGAGPSLFVLEIPRHGDRTVVAATAAQTLASAVVREDGRAVALAWDGLVTSAGERLDARVEVTAALDGAGRLELTLEAEPGEAVVEAVRFPSLAGFRPPEGERLELIRAEYSQGGTVALLPGFENNSPYWGTTFPDYASTNLRPEVVCNPTSPFVALAGETGGITVMPSAPTLEFVGWRVSLEPGYLDSLTRLAGADAAVTLDAIQMPTPSDGRLRAVPVTLAPYRGGRAQALAPYRATQRPSRVPSAAWLREPRTWLQVQLMSTENEPRYDFADLAAIIEECAAGGIGAIQIVGWNEGGQDGLVPVHRPAGRLGGEAGLVRALARARELDVKAVLYVKYQWVERPGPHWAELEPYACLDENGQPYAQPGPVYHSARKRYGMSTPWYVPLCFSARDLRARFAEEVARMAEWGAAGVLADESLYHGRALLCFASGHGHEPGASAYLWDGEFVEDLRRAAEAVSPDFVIAGEGCYDGQFEHYDLSYFRSWSERHLPIGRELRSDVRMATAVIGFDDRNMVGQCLLYGYAMSLEPYNFKGRPGDMPATLAYAAAVDRLRARLAPWLWNGAYLGDEGVAEGVTVTVHEAGARAPQVAVWAHESRPGSRCVVVANFDDEPRTYAVAIDGPRVVLRPEGGEPEPLEAGRLALGPRSAAVLADPADL</sequence>
<evidence type="ECO:0000313" key="2">
    <source>
        <dbReference type="EMBL" id="MBB5131488.1"/>
    </source>
</evidence>
<keyword evidence="3" id="KW-1185">Reference proteome</keyword>
<dbReference type="EMBL" id="JACHGN010000002">
    <property type="protein sequence ID" value="MBB5131488.1"/>
    <property type="molecule type" value="Genomic_DNA"/>
</dbReference>
<comment type="caution">
    <text evidence="2">The sequence shown here is derived from an EMBL/GenBank/DDBJ whole genome shotgun (WGS) entry which is preliminary data.</text>
</comment>
<dbReference type="Pfam" id="PF19773">
    <property type="entry name" value="DUF6259"/>
    <property type="match status" value="1"/>
</dbReference>
<accession>A0A840NVC7</accession>
<evidence type="ECO:0000259" key="1">
    <source>
        <dbReference type="Pfam" id="PF19773"/>
    </source>
</evidence>
<feature type="domain" description="DUF6259" evidence="1">
    <location>
        <begin position="283"/>
        <end position="526"/>
    </location>
</feature>
<name>A0A840NVC7_9ACTN</name>
<gene>
    <name evidence="2" type="ORF">HNP84_001194</name>
</gene>
<reference evidence="2 3" key="1">
    <citation type="submission" date="2020-08" db="EMBL/GenBank/DDBJ databases">
        <title>Genomic Encyclopedia of Type Strains, Phase IV (KMG-IV): sequencing the most valuable type-strain genomes for metagenomic binning, comparative biology and taxonomic classification.</title>
        <authorList>
            <person name="Goeker M."/>
        </authorList>
    </citation>
    <scope>NUCLEOTIDE SEQUENCE [LARGE SCALE GENOMIC DNA]</scope>
    <source>
        <strain evidence="2 3">DSM 45615</strain>
    </source>
</reference>
<proteinExistence type="predicted"/>
<dbReference type="Proteomes" id="UP000578449">
    <property type="component" value="Unassembled WGS sequence"/>
</dbReference>
<dbReference type="AlphaFoldDB" id="A0A840NVC7"/>
<organism evidence="2 3">
    <name type="scientific">Thermocatellispora tengchongensis</name>
    <dbReference type="NCBI Taxonomy" id="1073253"/>
    <lineage>
        <taxon>Bacteria</taxon>
        <taxon>Bacillati</taxon>
        <taxon>Actinomycetota</taxon>
        <taxon>Actinomycetes</taxon>
        <taxon>Streptosporangiales</taxon>
        <taxon>Streptosporangiaceae</taxon>
        <taxon>Thermocatellispora</taxon>
    </lineage>
</organism>
<dbReference type="InterPro" id="IPR017853">
    <property type="entry name" value="GH"/>
</dbReference>
<dbReference type="SUPFAM" id="SSF51445">
    <property type="entry name" value="(Trans)glycosidases"/>
    <property type="match status" value="1"/>
</dbReference>
<dbReference type="InterPro" id="IPR046226">
    <property type="entry name" value="DUF6259"/>
</dbReference>